<evidence type="ECO:0000313" key="5">
    <source>
        <dbReference type="Proteomes" id="UP000261222"/>
    </source>
</evidence>
<evidence type="ECO:0000313" key="3">
    <source>
        <dbReference type="EMBL" id="RHE14122.1"/>
    </source>
</evidence>
<dbReference type="EMBL" id="QSHL01000001">
    <property type="protein sequence ID" value="RHC10405.1"/>
    <property type="molecule type" value="Genomic_DNA"/>
</dbReference>
<dbReference type="EMBL" id="QSUB01000001">
    <property type="protein sequence ID" value="RGN07663.1"/>
    <property type="molecule type" value="Genomic_DNA"/>
</dbReference>
<evidence type="ECO:0000313" key="7">
    <source>
        <dbReference type="Proteomes" id="UP000284024"/>
    </source>
</evidence>
<evidence type="ECO:0000313" key="2">
    <source>
        <dbReference type="EMBL" id="RHC10405.1"/>
    </source>
</evidence>
<proteinExistence type="predicted"/>
<evidence type="ECO:0000313" key="4">
    <source>
        <dbReference type="EMBL" id="RHH19867.1"/>
    </source>
</evidence>
<dbReference type="Proteomes" id="UP000284024">
    <property type="component" value="Unassembled WGS sequence"/>
</dbReference>
<gene>
    <name evidence="4" type="ORF">DW222_03405</name>
    <name evidence="3" type="ORF">DW767_06285</name>
    <name evidence="2" type="ORF">DW859_03100</name>
    <name evidence="1" type="ORF">DXB81_03935</name>
</gene>
<dbReference type="Proteomes" id="UP000284644">
    <property type="component" value="Unassembled WGS sequence"/>
</dbReference>
<dbReference type="Proteomes" id="UP000265808">
    <property type="component" value="Unassembled WGS sequence"/>
</dbReference>
<dbReference type="Pfam" id="PF19595">
    <property type="entry name" value="DUF6100"/>
    <property type="match status" value="1"/>
</dbReference>
<dbReference type="Proteomes" id="UP000261222">
    <property type="component" value="Unassembled WGS sequence"/>
</dbReference>
<reference evidence="5 6" key="1">
    <citation type="submission" date="2018-08" db="EMBL/GenBank/DDBJ databases">
        <title>A genome reference for cultivated species of the human gut microbiota.</title>
        <authorList>
            <person name="Zou Y."/>
            <person name="Xue W."/>
            <person name="Luo G."/>
        </authorList>
    </citation>
    <scope>NUCLEOTIDE SEQUENCE [LARGE SCALE GENOMIC DNA]</scope>
    <source>
        <strain evidence="4 7">AM18-2AC</strain>
        <strain evidence="3 8">AM29-25AC</strain>
        <strain evidence="2 6">AM37-4AC</strain>
        <strain evidence="1 5">OM06-11AA</strain>
    </source>
</reference>
<evidence type="ECO:0000313" key="1">
    <source>
        <dbReference type="EMBL" id="RGN07663.1"/>
    </source>
</evidence>
<dbReference type="InterPro" id="IPR046082">
    <property type="entry name" value="DUF6100"/>
</dbReference>
<comment type="caution">
    <text evidence="1">The sequence shown here is derived from an EMBL/GenBank/DDBJ whole genome shotgun (WGS) entry which is preliminary data.</text>
</comment>
<dbReference type="EMBL" id="QSJW01000003">
    <property type="protein sequence ID" value="RHE14122.1"/>
    <property type="molecule type" value="Genomic_DNA"/>
</dbReference>
<accession>A0A396A3X3</accession>
<dbReference type="AlphaFoldDB" id="A0A396A3X3"/>
<dbReference type="RefSeq" id="WP_117627819.1">
    <property type="nucleotide sequence ID" value="NZ_JBDMII010000022.1"/>
</dbReference>
<evidence type="ECO:0000313" key="6">
    <source>
        <dbReference type="Proteomes" id="UP000265808"/>
    </source>
</evidence>
<organism evidence="1 5">
    <name type="scientific">Blautia obeum</name>
    <dbReference type="NCBI Taxonomy" id="40520"/>
    <lineage>
        <taxon>Bacteria</taxon>
        <taxon>Bacillati</taxon>
        <taxon>Bacillota</taxon>
        <taxon>Clostridia</taxon>
        <taxon>Lachnospirales</taxon>
        <taxon>Lachnospiraceae</taxon>
        <taxon>Blautia</taxon>
    </lineage>
</organism>
<protein>
    <submittedName>
        <fullName evidence="1">Uncharacterized protein</fullName>
    </submittedName>
</protein>
<evidence type="ECO:0000313" key="8">
    <source>
        <dbReference type="Proteomes" id="UP000284644"/>
    </source>
</evidence>
<name>A0A396A3X3_9FIRM</name>
<sequence>MRMDENDSFFKLKEQLEDAQKLMGRMEQYIVEARGVLQSCIRRQSEFQYAYLGDMIQETAKTSERLTDKLRRLTLEIVVNPKEYEKYKEDLVLIHGIELEYKDEILRVSAPVLIPHRKDCYTDYLYKPLHTAFRNWCMQRAEEKLEIPTYTNCTICFVHVYDETLPLARVRDHDNYEEKHVQDIITNFFLRSDSGLYTNTCHVTRMGEEDRTLLYVMDSSKFPAWISDFGKETGIEKNHE</sequence>
<dbReference type="EMBL" id="QRJH01000002">
    <property type="protein sequence ID" value="RHH19867.1"/>
    <property type="molecule type" value="Genomic_DNA"/>
</dbReference>